<feature type="compositionally biased region" description="Low complexity" evidence="1">
    <location>
        <begin position="318"/>
        <end position="329"/>
    </location>
</feature>
<gene>
    <name evidence="3 4" type="primary">lad1</name>
    <name evidence="3" type="synonym">si:dz182n13.6</name>
    <name evidence="3" type="synonym">si:dz65i4.2</name>
    <name evidence="3" type="synonym">wu:fj29e04</name>
</gene>
<reference evidence="3" key="3">
    <citation type="journal article" date="2015" name="Nat. Commun.">
        <title>RFX transcription factors are essential for hearing in mice.</title>
        <authorList>
            <person name="Elkon R."/>
            <person name="Milon B."/>
            <person name="Morrison L."/>
            <person name="Shah M."/>
            <person name="Vijayakumar S."/>
            <person name="Racherla M."/>
            <person name="Leitch C.C."/>
            <person name="Silipino L."/>
            <person name="Hadi S."/>
            <person name="Weiss-Gayet M."/>
            <person name="Barras E."/>
            <person name="Schmid C.D."/>
            <person name="Ait-Lounis A."/>
            <person name="Barnes A."/>
            <person name="Song Y."/>
            <person name="Eisenman D.J."/>
            <person name="Eliyahu E."/>
            <person name="Frolenkov G.I."/>
            <person name="Strome S.E."/>
            <person name="Durand B."/>
            <person name="Zaghloul N.A."/>
            <person name="Jones S.M."/>
            <person name="Reith W."/>
            <person name="Hertzano R."/>
        </authorList>
    </citation>
    <scope>NUCLEOTIDE SEQUENCE</scope>
    <source>
        <strain evidence="3">Tuebingen</strain>
    </source>
</reference>
<dbReference type="KEGG" id="dre:558327"/>
<dbReference type="ZFIN" id="ZDB-GENE-030616-268">
    <property type="gene designation" value="lad1"/>
</dbReference>
<dbReference type="PANTHER" id="PTHR12392">
    <property type="entry name" value="LADININ 1"/>
    <property type="match status" value="1"/>
</dbReference>
<evidence type="ECO:0000313" key="2">
    <source>
        <dbReference type="Proteomes" id="UP000000437"/>
    </source>
</evidence>
<feature type="compositionally biased region" description="Acidic residues" evidence="1">
    <location>
        <begin position="39"/>
        <end position="50"/>
    </location>
</feature>
<reference evidence="3" key="1">
    <citation type="journal article" date="2009" name="Blood Cells Mol. Dis.">
        <title>Microarray analysis of prothrombin knockdown in zebrafish.</title>
        <authorList>
            <person name="Day K.R."/>
            <person name="Jagadeeswaran P."/>
        </authorList>
    </citation>
    <scope>NUCLEOTIDE SEQUENCE</scope>
    <source>
        <strain evidence="3">Tuebingen</strain>
    </source>
</reference>
<evidence type="ECO:0000256" key="1">
    <source>
        <dbReference type="SAM" id="MobiDB-lite"/>
    </source>
</evidence>
<sequence length="437" mass="49457">MSISRKNWSALSTLARQWTVEDEEEIEREKRRKTREPAADTDESPNEENEPQTSSDARPADAGDSSADSGGGLDQLQLDFVEMLRVRDERRRMRHVETLRKNKEEGEEGEKDILDAEPRVELLGETQEDELFKNIQHCVKNIFSPEPPTNSTDTETHGKQENQDTNQDSTPSKSQTHSNASRKFVSSLSISFDKSPSSPPATNRVVSPLSPKSPPPQYPGAEPPHSPTHSGSNSPPTANGDTLRQENGSANNFEAAMKPAFTRQSSRTVSFRMMKKKEEENMPLQRSASVRVASKISESSKTNQGPKQEEEQEQTPFQRNSRQRLSSRSIQEKMERLAQASQKWEISKSPVVHKTVCLADEVSRKRELFEKELDGAEKSHLFSKQDFRNLSSGISDRINRWVQKKTFNISSSPTDLRHVDISSKKSLFERAEEQDHK</sequence>
<feature type="compositionally biased region" description="Low complexity" evidence="1">
    <location>
        <begin position="54"/>
        <end position="68"/>
    </location>
</feature>
<dbReference type="InterPro" id="IPR017404">
    <property type="entry name" value="Ladinin_1"/>
</dbReference>
<dbReference type="Proteomes" id="UP000000437">
    <property type="component" value="Chromosome 23"/>
</dbReference>
<accession>A0AB13A8S2</accession>
<feature type="compositionally biased region" description="Polar residues" evidence="1">
    <location>
        <begin position="1"/>
        <end position="16"/>
    </location>
</feature>
<protein>
    <submittedName>
        <fullName evidence="3">Ladinin-1</fullName>
    </submittedName>
</protein>
<feature type="compositionally biased region" description="Basic and acidic residues" evidence="1">
    <location>
        <begin position="82"/>
        <end position="104"/>
    </location>
</feature>
<dbReference type="GeneID" id="558327"/>
<dbReference type="PANTHER" id="PTHR12392:SF0">
    <property type="entry name" value="LADININ-1"/>
    <property type="match status" value="1"/>
</dbReference>
<dbReference type="CTD" id="3898"/>
<evidence type="ECO:0000313" key="4">
    <source>
        <dbReference type="ZFIN" id="ZDB-GENE-030616-268"/>
    </source>
</evidence>
<feature type="compositionally biased region" description="Polar residues" evidence="1">
    <location>
        <begin position="296"/>
        <end position="306"/>
    </location>
</feature>
<evidence type="ECO:0000313" key="3">
    <source>
        <dbReference type="RefSeq" id="NP_001373415.1"/>
    </source>
</evidence>
<feature type="compositionally biased region" description="Polar residues" evidence="1">
    <location>
        <begin position="163"/>
        <end position="205"/>
    </location>
</feature>
<reference evidence="3" key="4">
    <citation type="submission" date="2025-08" db="UniProtKB">
        <authorList>
            <consortium name="RefSeq"/>
        </authorList>
    </citation>
    <scope>IDENTIFICATION</scope>
    <source>
        <strain evidence="3">Tuebingen</strain>
    </source>
</reference>
<feature type="compositionally biased region" description="Polar residues" evidence="1">
    <location>
        <begin position="227"/>
        <end position="252"/>
    </location>
</feature>
<feature type="region of interest" description="Disordered" evidence="1">
    <location>
        <begin position="138"/>
        <end position="331"/>
    </location>
</feature>
<keyword evidence="2" id="KW-1185">Reference proteome</keyword>
<reference evidence="3" key="2">
    <citation type="journal article" date="2014" name="Proc. Natl. Acad. Sci. U.S.A.">
        <title>Gene-expression analysis of hair cell regeneration in the zebrafish lateral line.</title>
        <authorList>
            <person name="Jiang L."/>
            <person name="Romero-Carvajal A."/>
            <person name="Haug J.S."/>
            <person name="Seidel C.W."/>
            <person name="Piotrowski T."/>
        </authorList>
    </citation>
    <scope>NUCLEOTIDE SEQUENCE</scope>
    <source>
        <strain evidence="3">Tuebingen</strain>
    </source>
</reference>
<feature type="compositionally biased region" description="Pro residues" evidence="1">
    <location>
        <begin position="211"/>
        <end position="226"/>
    </location>
</feature>
<organism evidence="2 3">
    <name type="scientific">Danio rerio</name>
    <name type="common">Zebrafish</name>
    <name type="synonym">Brachydanio rerio</name>
    <dbReference type="NCBI Taxonomy" id="7955"/>
    <lineage>
        <taxon>Eukaryota</taxon>
        <taxon>Metazoa</taxon>
        <taxon>Chordata</taxon>
        <taxon>Craniata</taxon>
        <taxon>Vertebrata</taxon>
        <taxon>Euteleostomi</taxon>
        <taxon>Actinopterygii</taxon>
        <taxon>Neopterygii</taxon>
        <taxon>Teleostei</taxon>
        <taxon>Ostariophysi</taxon>
        <taxon>Cypriniformes</taxon>
        <taxon>Danionidae</taxon>
        <taxon>Danioninae</taxon>
        <taxon>Danio</taxon>
    </lineage>
</organism>
<dbReference type="GO" id="GO:0005198">
    <property type="term" value="F:structural molecule activity"/>
    <property type="evidence" value="ECO:0007669"/>
    <property type="project" value="InterPro"/>
</dbReference>
<feature type="region of interest" description="Disordered" evidence="1">
    <location>
        <begin position="1"/>
        <end position="117"/>
    </location>
</feature>
<name>A0AB13A8S2_DANRE</name>
<dbReference type="AGR" id="ZFIN:ZDB-GENE-030616-268"/>
<proteinExistence type="predicted"/>
<dbReference type="RefSeq" id="NP_001373415.1">
    <property type="nucleotide sequence ID" value="NM_001386486.1"/>
</dbReference>
<dbReference type="AlphaFoldDB" id="A0AB13A8S2"/>